<evidence type="ECO:0000313" key="1">
    <source>
        <dbReference type="EMBL" id="RNA39747.1"/>
    </source>
</evidence>
<protein>
    <submittedName>
        <fullName evidence="1">Uncharacterized protein</fullName>
    </submittedName>
</protein>
<organism evidence="1 2">
    <name type="scientific">Brachionus plicatilis</name>
    <name type="common">Marine rotifer</name>
    <name type="synonym">Brachionus muelleri</name>
    <dbReference type="NCBI Taxonomy" id="10195"/>
    <lineage>
        <taxon>Eukaryota</taxon>
        <taxon>Metazoa</taxon>
        <taxon>Spiralia</taxon>
        <taxon>Gnathifera</taxon>
        <taxon>Rotifera</taxon>
        <taxon>Eurotatoria</taxon>
        <taxon>Monogononta</taxon>
        <taxon>Pseudotrocha</taxon>
        <taxon>Ploima</taxon>
        <taxon>Brachionidae</taxon>
        <taxon>Brachionus</taxon>
    </lineage>
</organism>
<accession>A0A3M7SVR3</accession>
<gene>
    <name evidence="1" type="ORF">BpHYR1_018811</name>
</gene>
<dbReference type="AlphaFoldDB" id="A0A3M7SVR3"/>
<dbReference type="Proteomes" id="UP000276133">
    <property type="component" value="Unassembled WGS sequence"/>
</dbReference>
<dbReference type="EMBL" id="REGN01000706">
    <property type="protein sequence ID" value="RNA39747.1"/>
    <property type="molecule type" value="Genomic_DNA"/>
</dbReference>
<evidence type="ECO:0000313" key="2">
    <source>
        <dbReference type="Proteomes" id="UP000276133"/>
    </source>
</evidence>
<name>A0A3M7SVR3_BRAPC</name>
<comment type="caution">
    <text evidence="1">The sequence shown here is derived from an EMBL/GenBank/DDBJ whole genome shotgun (WGS) entry which is preliminary data.</text>
</comment>
<sequence>MLSGEKINKLYSFYARVSSYLKCLESLLSKSEDIFENDFCDELQHIICKDAISTKKIYSPLFEVLASEIHQNEVD</sequence>
<reference evidence="1 2" key="1">
    <citation type="journal article" date="2018" name="Sci. Rep.">
        <title>Genomic signatures of local adaptation to the degree of environmental predictability in rotifers.</title>
        <authorList>
            <person name="Franch-Gras L."/>
            <person name="Hahn C."/>
            <person name="Garcia-Roger E.M."/>
            <person name="Carmona M.J."/>
            <person name="Serra M."/>
            <person name="Gomez A."/>
        </authorList>
    </citation>
    <scope>NUCLEOTIDE SEQUENCE [LARGE SCALE GENOMIC DNA]</scope>
    <source>
        <strain evidence="1">HYR1</strain>
    </source>
</reference>
<keyword evidence="2" id="KW-1185">Reference proteome</keyword>
<proteinExistence type="predicted"/>